<organism evidence="1 2">
    <name type="scientific">Oidiodendron maius (strain Zn)</name>
    <dbReference type="NCBI Taxonomy" id="913774"/>
    <lineage>
        <taxon>Eukaryota</taxon>
        <taxon>Fungi</taxon>
        <taxon>Dikarya</taxon>
        <taxon>Ascomycota</taxon>
        <taxon>Pezizomycotina</taxon>
        <taxon>Leotiomycetes</taxon>
        <taxon>Leotiomycetes incertae sedis</taxon>
        <taxon>Myxotrichaceae</taxon>
        <taxon>Oidiodendron</taxon>
    </lineage>
</organism>
<sequence length="172" mass="19586">MDQVSDIIGINITGADGRRLSLPNFTNEVFLDDDPSEDWTKTTAEKDSWAYRERRRSSMRLNIDSYPSIYSSESSPSRSRSRRGSILSLFTHGKDKDGRDVLFSGDGDPEDWHVMSKSEGDAPKMANLRPQEPYLVSQDGILTPWMRGKDNRGRNIILWVQVEEDSKSWAAK</sequence>
<proteinExistence type="predicted"/>
<gene>
    <name evidence="1" type="ORF">OIDMADRAFT_146756</name>
</gene>
<protein>
    <submittedName>
        <fullName evidence="1">Uncharacterized protein</fullName>
    </submittedName>
</protein>
<name>A0A0C3DB37_OIDMZ</name>
<dbReference type="EMBL" id="KN832879">
    <property type="protein sequence ID" value="KIM99132.1"/>
    <property type="molecule type" value="Genomic_DNA"/>
</dbReference>
<dbReference type="Proteomes" id="UP000054321">
    <property type="component" value="Unassembled WGS sequence"/>
</dbReference>
<reference evidence="2" key="2">
    <citation type="submission" date="2015-01" db="EMBL/GenBank/DDBJ databases">
        <title>Evolutionary Origins and Diversification of the Mycorrhizal Mutualists.</title>
        <authorList>
            <consortium name="DOE Joint Genome Institute"/>
            <consortium name="Mycorrhizal Genomics Consortium"/>
            <person name="Kohler A."/>
            <person name="Kuo A."/>
            <person name="Nagy L.G."/>
            <person name="Floudas D."/>
            <person name="Copeland A."/>
            <person name="Barry K.W."/>
            <person name="Cichocki N."/>
            <person name="Veneault-Fourrey C."/>
            <person name="LaButti K."/>
            <person name="Lindquist E.A."/>
            <person name="Lipzen A."/>
            <person name="Lundell T."/>
            <person name="Morin E."/>
            <person name="Murat C."/>
            <person name="Riley R."/>
            <person name="Ohm R."/>
            <person name="Sun H."/>
            <person name="Tunlid A."/>
            <person name="Henrissat B."/>
            <person name="Grigoriev I.V."/>
            <person name="Hibbett D.S."/>
            <person name="Martin F."/>
        </authorList>
    </citation>
    <scope>NUCLEOTIDE SEQUENCE [LARGE SCALE GENOMIC DNA]</scope>
    <source>
        <strain evidence="2">Zn</strain>
    </source>
</reference>
<accession>A0A0C3DB37</accession>
<dbReference type="AlphaFoldDB" id="A0A0C3DB37"/>
<evidence type="ECO:0000313" key="1">
    <source>
        <dbReference type="EMBL" id="KIM99132.1"/>
    </source>
</evidence>
<dbReference type="OrthoDB" id="3548605at2759"/>
<keyword evidence="2" id="KW-1185">Reference proteome</keyword>
<dbReference type="HOGENOM" id="CLU_1454547_0_0_1"/>
<reference evidence="1 2" key="1">
    <citation type="submission" date="2014-04" db="EMBL/GenBank/DDBJ databases">
        <authorList>
            <consortium name="DOE Joint Genome Institute"/>
            <person name="Kuo A."/>
            <person name="Martino E."/>
            <person name="Perotto S."/>
            <person name="Kohler A."/>
            <person name="Nagy L.G."/>
            <person name="Floudas D."/>
            <person name="Copeland A."/>
            <person name="Barry K.W."/>
            <person name="Cichocki N."/>
            <person name="Veneault-Fourrey C."/>
            <person name="LaButti K."/>
            <person name="Lindquist E.A."/>
            <person name="Lipzen A."/>
            <person name="Lundell T."/>
            <person name="Morin E."/>
            <person name="Murat C."/>
            <person name="Sun H."/>
            <person name="Tunlid A."/>
            <person name="Henrissat B."/>
            <person name="Grigoriev I.V."/>
            <person name="Hibbett D.S."/>
            <person name="Martin F."/>
            <person name="Nordberg H.P."/>
            <person name="Cantor M.N."/>
            <person name="Hua S.X."/>
        </authorList>
    </citation>
    <scope>NUCLEOTIDE SEQUENCE [LARGE SCALE GENOMIC DNA]</scope>
    <source>
        <strain evidence="1 2">Zn</strain>
    </source>
</reference>
<evidence type="ECO:0000313" key="2">
    <source>
        <dbReference type="Proteomes" id="UP000054321"/>
    </source>
</evidence>
<dbReference type="InParanoid" id="A0A0C3DB37"/>